<reference evidence="2" key="1">
    <citation type="journal article" date="2021" name="Proc. Natl. Acad. Sci. U.S.A.">
        <title>A Catalog of Tens of Thousands of Viruses from Human Metagenomes Reveals Hidden Associations with Chronic Diseases.</title>
        <authorList>
            <person name="Tisza M.J."/>
            <person name="Buck C.B."/>
        </authorList>
    </citation>
    <scope>NUCLEOTIDE SEQUENCE</scope>
    <source>
        <strain evidence="2">CtaCq7</strain>
    </source>
</reference>
<feature type="transmembrane region" description="Helical" evidence="1">
    <location>
        <begin position="7"/>
        <end position="34"/>
    </location>
</feature>
<dbReference type="EMBL" id="BK015821">
    <property type="protein sequence ID" value="DAE26619.1"/>
    <property type="molecule type" value="Genomic_DNA"/>
</dbReference>
<evidence type="ECO:0000256" key="1">
    <source>
        <dbReference type="SAM" id="Phobius"/>
    </source>
</evidence>
<name>A0A8S5R668_9CAUD</name>
<keyword evidence="1" id="KW-0472">Membrane</keyword>
<sequence>MNSKLQILYITFISTGVILCTVMLRQVLYIYVFIKI</sequence>
<organism evidence="2">
    <name type="scientific">Ackermannviridae sp. ctaCq7</name>
    <dbReference type="NCBI Taxonomy" id="2827294"/>
    <lineage>
        <taxon>Viruses</taxon>
        <taxon>Duplodnaviria</taxon>
        <taxon>Heunggongvirae</taxon>
        <taxon>Uroviricota</taxon>
        <taxon>Caudoviricetes</taxon>
        <taxon>Pantevenvirales</taxon>
        <taxon>Ackermannviridae</taxon>
    </lineage>
</organism>
<protein>
    <submittedName>
        <fullName evidence="2">Plasmid conjugative transfer entry exclusion protein TraS</fullName>
    </submittedName>
</protein>
<evidence type="ECO:0000313" key="2">
    <source>
        <dbReference type="EMBL" id="DAE26619.1"/>
    </source>
</evidence>
<keyword evidence="1" id="KW-0812">Transmembrane</keyword>
<proteinExistence type="predicted"/>
<keyword evidence="1" id="KW-1133">Transmembrane helix</keyword>
<accession>A0A8S5R668</accession>